<evidence type="ECO:0000256" key="3">
    <source>
        <dbReference type="ARBA" id="ARBA00023242"/>
    </source>
</evidence>
<evidence type="ECO:0000313" key="6">
    <source>
        <dbReference type="EMBL" id="JAI59699.1"/>
    </source>
</evidence>
<feature type="region of interest" description="Disordered" evidence="4">
    <location>
        <begin position="561"/>
        <end position="599"/>
    </location>
</feature>
<dbReference type="Pfam" id="PF11935">
    <property type="entry name" value="SYMPK_PTA1_N"/>
    <property type="match status" value="1"/>
</dbReference>
<dbReference type="EMBL" id="GDRN01094602">
    <property type="protein sequence ID" value="JAI59696.1"/>
    <property type="molecule type" value="Transcribed_RNA"/>
</dbReference>
<feature type="compositionally biased region" description="Low complexity" evidence="4">
    <location>
        <begin position="325"/>
        <end position="352"/>
    </location>
</feature>
<organism evidence="6">
    <name type="scientific">Scylla olivacea</name>
    <name type="common">Orange mud crab</name>
    <name type="synonym">Cancer olivacea</name>
    <dbReference type="NCBI Taxonomy" id="85551"/>
    <lineage>
        <taxon>Eukaryota</taxon>
        <taxon>Metazoa</taxon>
        <taxon>Ecdysozoa</taxon>
        <taxon>Arthropoda</taxon>
        <taxon>Crustacea</taxon>
        <taxon>Multicrustacea</taxon>
        <taxon>Malacostraca</taxon>
        <taxon>Eumalacostraca</taxon>
        <taxon>Eucarida</taxon>
        <taxon>Decapoda</taxon>
        <taxon>Pleocyemata</taxon>
        <taxon>Brachyura</taxon>
        <taxon>Eubrachyura</taxon>
        <taxon>Portunoidea</taxon>
        <taxon>Portunidae</taxon>
        <taxon>Portuninae</taxon>
        <taxon>Scylla</taxon>
    </lineage>
</organism>
<proteinExistence type="predicted"/>
<protein>
    <recommendedName>
        <fullName evidence="5">Symplekin/Pta1 N-terminal domain-containing protein</fullName>
    </recommendedName>
</protein>
<evidence type="ECO:0000256" key="1">
    <source>
        <dbReference type="ARBA" id="ARBA00004123"/>
    </source>
</evidence>
<dbReference type="EMBL" id="GDRN01094598">
    <property type="protein sequence ID" value="JAI59700.1"/>
    <property type="molecule type" value="Transcribed_RNA"/>
</dbReference>
<reference evidence="6" key="1">
    <citation type="submission" date="2015-09" db="EMBL/GenBank/DDBJ databases">
        <title>Scylla olivacea transcriptome.</title>
        <authorList>
            <person name="Ikhwanuddin M."/>
        </authorList>
    </citation>
    <scope>NUCLEOTIDE SEQUENCE</scope>
</reference>
<feature type="region of interest" description="Disordered" evidence="4">
    <location>
        <begin position="452"/>
        <end position="501"/>
    </location>
</feature>
<feature type="compositionally biased region" description="Low complexity" evidence="4">
    <location>
        <begin position="458"/>
        <end position="499"/>
    </location>
</feature>
<evidence type="ECO:0000259" key="5">
    <source>
        <dbReference type="Pfam" id="PF11935"/>
    </source>
</evidence>
<feature type="compositionally biased region" description="Basic and acidic residues" evidence="4">
    <location>
        <begin position="260"/>
        <end position="307"/>
    </location>
</feature>
<dbReference type="EMBL" id="GDRN01094600">
    <property type="protein sequence ID" value="JAI59698.1"/>
    <property type="molecule type" value="Transcribed_RNA"/>
</dbReference>
<feature type="region of interest" description="Disordered" evidence="4">
    <location>
        <begin position="220"/>
        <end position="359"/>
    </location>
</feature>
<evidence type="ECO:0000256" key="2">
    <source>
        <dbReference type="ARBA" id="ARBA00022664"/>
    </source>
</evidence>
<feature type="domain" description="Symplekin/Pta1 N-terminal" evidence="5">
    <location>
        <begin position="24"/>
        <end position="210"/>
    </location>
</feature>
<accession>A0A0P4W7N3</accession>
<name>A0A0P4W7N3_SCYOL</name>
<dbReference type="EMBL" id="GDRN01094599">
    <property type="protein sequence ID" value="JAI59699.1"/>
    <property type="molecule type" value="Transcribed_RNA"/>
</dbReference>
<feature type="compositionally biased region" description="Polar residues" evidence="4">
    <location>
        <begin position="234"/>
        <end position="248"/>
    </location>
</feature>
<dbReference type="EMBL" id="GDRN01094601">
    <property type="protein sequence ID" value="JAI59697.1"/>
    <property type="molecule type" value="Transcribed_RNA"/>
</dbReference>
<dbReference type="PANTHER" id="PTHR15245:SF20">
    <property type="entry name" value="SYMPLEKIN"/>
    <property type="match status" value="1"/>
</dbReference>
<dbReference type="GO" id="GO:0006397">
    <property type="term" value="P:mRNA processing"/>
    <property type="evidence" value="ECO:0007669"/>
    <property type="project" value="UniProtKB-KW"/>
</dbReference>
<feature type="compositionally biased region" description="Basic and acidic residues" evidence="4">
    <location>
        <begin position="566"/>
        <end position="577"/>
    </location>
</feature>
<dbReference type="GO" id="GO:0005847">
    <property type="term" value="C:mRNA cleavage and polyadenylation specificity factor complex"/>
    <property type="evidence" value="ECO:0007669"/>
    <property type="project" value="TreeGrafter"/>
</dbReference>
<dbReference type="PANTHER" id="PTHR15245">
    <property type="entry name" value="SYMPLEKIN-RELATED"/>
    <property type="match status" value="1"/>
</dbReference>
<keyword evidence="3" id="KW-0539">Nucleus</keyword>
<keyword evidence="2" id="KW-0507">mRNA processing</keyword>
<comment type="subcellular location">
    <subcellularLocation>
        <location evidence="1">Nucleus</location>
    </subcellularLocation>
</comment>
<dbReference type="InterPro" id="IPR021850">
    <property type="entry name" value="Symplekin/Pta1"/>
</dbReference>
<dbReference type="Gene3D" id="1.25.10.10">
    <property type="entry name" value="Leucine-rich Repeat Variant"/>
    <property type="match status" value="1"/>
</dbReference>
<evidence type="ECO:0000256" key="4">
    <source>
        <dbReference type="SAM" id="MobiDB-lite"/>
    </source>
</evidence>
<sequence>MEYAAMLSSPDLVLGLRDLLADSDVAVVKRTVRVFANVYRHALRLLAAGELDEATFQAAWPSMAGVADHILGMLATAENEGITVHVVRFLEAALVAHLMSDVSRFPEVAAHAPKMIAKGVAALTDLISTPYIGGSAFLVAIRALITVACYKPDLWTPVTNLIERQIASPPPTLFDHNVRSLHKTLQRNLFRLLRRADSPALRSQLIEMMVTVGVPRRMLSQWAPPPETRKRPAQPQSEESITGRTTPPSKRARQEDDDEAGRAAPRDPRDARASRDPRDPRLNGHLRDPREPRDPRTAMRGDPRKSPPQDPRVGAPGQDPLPYNPRSRPNSPPASSSTPPEAQPAAAAATASRPDKKEMSNFEFLKSLISTKKKASSSFLEKCTEKERALYERLDHPSVVRLVLSCLDSVPDSPPEDLLAKLGRTSGDVTGIREQLTSLLAPHIHADFISSLADDEGSAPPSRPSSNSSAFSARGTPSHSEASPPSPPSSARSTPSDPAQVCHSDVDLRHLLNRGFRTTGDVDMRDTRHLLPREPPVTDLAEAPRADPRPAIATSNRLDPRIAMPDPRRAEHERGEAPRGGLDPRITQAYTNSHDPMVGRGGPFMEGSRPQYMAGHPPPPHGYMPSGPHGYMEGGRPPFMEGGGGMVGMRHGFDMPGYEGQYPAPHMGGPMGGPQDFMGPRGMMGGGPRGMGGHWQGGGVPHNRMGVMMPLMNGGSGMFSPPMHL</sequence>
<dbReference type="AlphaFoldDB" id="A0A0P4W7N3"/>
<dbReference type="InterPro" id="IPR011989">
    <property type="entry name" value="ARM-like"/>
</dbReference>
<dbReference type="InterPro" id="IPR032460">
    <property type="entry name" value="Symplekin/Pta1_N"/>
</dbReference>